<name>A0ABN7SFK6_OIKDI</name>
<keyword evidence="3" id="KW-1185">Reference proteome</keyword>
<accession>A0ABN7SFK6</accession>
<organism evidence="2 3">
    <name type="scientific">Oikopleura dioica</name>
    <name type="common">Tunicate</name>
    <dbReference type="NCBI Taxonomy" id="34765"/>
    <lineage>
        <taxon>Eukaryota</taxon>
        <taxon>Metazoa</taxon>
        <taxon>Chordata</taxon>
        <taxon>Tunicata</taxon>
        <taxon>Appendicularia</taxon>
        <taxon>Copelata</taxon>
        <taxon>Oikopleuridae</taxon>
        <taxon>Oikopleura</taxon>
    </lineage>
</organism>
<proteinExistence type="predicted"/>
<dbReference type="EMBL" id="OU015569">
    <property type="protein sequence ID" value="CAG5095634.1"/>
    <property type="molecule type" value="Genomic_DNA"/>
</dbReference>
<evidence type="ECO:0000256" key="1">
    <source>
        <dbReference type="SAM" id="MobiDB-lite"/>
    </source>
</evidence>
<reference evidence="2 3" key="1">
    <citation type="submission" date="2021-04" db="EMBL/GenBank/DDBJ databases">
        <authorList>
            <person name="Bliznina A."/>
        </authorList>
    </citation>
    <scope>NUCLEOTIDE SEQUENCE [LARGE SCALE GENOMIC DNA]</scope>
</reference>
<dbReference type="Proteomes" id="UP001158576">
    <property type="component" value="Chromosome XSR"/>
</dbReference>
<protein>
    <submittedName>
        <fullName evidence="2">Oidioi.mRNA.OKI2018_I69.XSR.g14271.t1.cds</fullName>
    </submittedName>
</protein>
<evidence type="ECO:0000313" key="2">
    <source>
        <dbReference type="EMBL" id="CAG5095634.1"/>
    </source>
</evidence>
<feature type="compositionally biased region" description="Polar residues" evidence="1">
    <location>
        <begin position="206"/>
        <end position="222"/>
    </location>
</feature>
<feature type="region of interest" description="Disordered" evidence="1">
    <location>
        <begin position="203"/>
        <end position="227"/>
    </location>
</feature>
<gene>
    <name evidence="2" type="ORF">OKIOD_LOCUS5829</name>
</gene>
<evidence type="ECO:0000313" key="3">
    <source>
        <dbReference type="Proteomes" id="UP001158576"/>
    </source>
</evidence>
<sequence>MSASKISIDSSVLSEPMKIAELANRAGVPIEKLVALAKKKRNAKEREAASSKLARKILSHAFASREFLQKNTRILASQLLTFPNNDEVQLFVGQQQDSILDASMRSETSLEESMGEDHGYDTTVNSLDVSHAMSCDDSELVEEDIISSGIKDDAIEEEQTATDSSSVLKDQVIQAIINFPRFRAHHMEKILEILNVDVVNPDVPSDTESTTDAESVASNFSDSLEDEKLPTLDNNREKFSLLKLMSESNLSSYQAQNVAEELIQPEKARGLSSRNLRRLTNCSEELSTEQLIRVIENSDEFVLGTDGSKIASKNSKCIALSSDSAPSALKACRLIMSALDKIHPRERLQLKCSMHRVVHCEKGIRSCIKGVFDSILEFCEAYLTCSRNHGLHSSKGQQLEVYLQALRLRDGLERVTKPLEMQSHVRFGNLTHNTQRLVVNYTDITSFVRYELELEDDAKVMEENKSKAVCEFASSALVYSVIVAPYWSRVSGLLSSENYLGLEEYFIKILRDVAECASPALFLLEEAKKTEVEWECGFEMAVLQLTADQNTSKYLDDCIKLRLKAVNERFSKFAIDCSFPFTKEITFTNQDCERSFSNAKDLFSRKFNMDTKKFETNVMTRFNMTYSFWQRQPDFEEKLSKILAKASSKEAKNTERRKSLRIESAARKLEEIQEGEARRTRLAVFHAVIGENKLWPSDDNENDENECFEKFLQLIKPSFTGKVSLREFRGHVLDFLNSQLSEEDRNVINSTLKKKRSKKELFTQTVEFYNKNQ</sequence>